<evidence type="ECO:0000256" key="9">
    <source>
        <dbReference type="HAMAP-Rule" id="MF_00528"/>
    </source>
</evidence>
<evidence type="ECO:0000256" key="1">
    <source>
        <dbReference type="ARBA" id="ARBA00001968"/>
    </source>
</evidence>
<dbReference type="PIRSF" id="PIRSF006305">
    <property type="entry name" value="Maf"/>
    <property type="match status" value="1"/>
</dbReference>
<dbReference type="PANTHER" id="PTHR43213">
    <property type="entry name" value="BIFUNCTIONAL DTTP/UTP PYROPHOSPHATASE/METHYLTRANSFERASE PROTEIN-RELATED"/>
    <property type="match status" value="1"/>
</dbReference>
<dbReference type="SUPFAM" id="SSF52972">
    <property type="entry name" value="ITPase-like"/>
    <property type="match status" value="1"/>
</dbReference>
<proteinExistence type="inferred from homology"/>
<dbReference type="Gene3D" id="3.90.950.10">
    <property type="match status" value="1"/>
</dbReference>
<comment type="subcellular location">
    <subcellularLocation>
        <location evidence="2 9">Cytoplasm</location>
    </subcellularLocation>
</comment>
<keyword evidence="11" id="KW-1185">Reference proteome</keyword>
<dbReference type="GO" id="GO:0036221">
    <property type="term" value="F:UTP diphosphatase activity"/>
    <property type="evidence" value="ECO:0007669"/>
    <property type="project" value="RHEA"/>
</dbReference>
<dbReference type="RefSeq" id="WP_155302454.1">
    <property type="nucleotide sequence ID" value="NZ_AP021875.1"/>
</dbReference>
<dbReference type="CDD" id="cd00555">
    <property type="entry name" value="Maf"/>
    <property type="match status" value="1"/>
</dbReference>
<keyword evidence="4 9" id="KW-0378">Hydrolase</keyword>
<feature type="active site" description="Proton acceptor" evidence="9">
    <location>
        <position position="73"/>
    </location>
</feature>
<evidence type="ECO:0000256" key="6">
    <source>
        <dbReference type="ARBA" id="ARBA00050213"/>
    </source>
</evidence>
<dbReference type="NCBIfam" id="TIGR00172">
    <property type="entry name" value="maf"/>
    <property type="match status" value="1"/>
</dbReference>
<dbReference type="AlphaFoldDB" id="A0A5K7ZA36"/>
<dbReference type="OrthoDB" id="9807767at2"/>
<evidence type="ECO:0000313" key="10">
    <source>
        <dbReference type="EMBL" id="BBO73337.1"/>
    </source>
</evidence>
<evidence type="ECO:0000313" key="11">
    <source>
        <dbReference type="Proteomes" id="UP000427769"/>
    </source>
</evidence>
<evidence type="ECO:0000256" key="5">
    <source>
        <dbReference type="ARBA" id="ARBA00023080"/>
    </source>
</evidence>
<accession>A0A5K7ZA36</accession>
<sequence>MTSTTPHLILASQSPRRRYLLEQAGLRFSVIPSTVDEDAIELTEPGAYVKTLARAKAEAVAQEHPGSWVIGADTVVTIDSAILGKPGNPEEARRMLEQLGGQSHDVYTGYAIVCKERRLIVSKAIRTDVQFKELNTKEIEWYIQTGEPFDKAGAYAIQGMGTFLVRRINGSYTNVVGLPVCEVIEDLLNLGVVSMDRSLPSETGETKGTQP</sequence>
<comment type="catalytic activity">
    <reaction evidence="9">
        <text>UTP + H2O = UMP + diphosphate + H(+)</text>
        <dbReference type="Rhea" id="RHEA:29395"/>
        <dbReference type="ChEBI" id="CHEBI:15377"/>
        <dbReference type="ChEBI" id="CHEBI:15378"/>
        <dbReference type="ChEBI" id="CHEBI:33019"/>
        <dbReference type="ChEBI" id="CHEBI:46398"/>
        <dbReference type="ChEBI" id="CHEBI:57865"/>
        <dbReference type="EC" id="3.6.1.9"/>
    </reaction>
</comment>
<comment type="similarity">
    <text evidence="9">Belongs to the Maf family. YhdE subfamily.</text>
</comment>
<dbReference type="GO" id="GO:0005737">
    <property type="term" value="C:cytoplasm"/>
    <property type="evidence" value="ECO:0007669"/>
    <property type="project" value="UniProtKB-SubCell"/>
</dbReference>
<comment type="similarity">
    <text evidence="8">Belongs to the Maf family. YceF subfamily.</text>
</comment>
<comment type="cofactor">
    <cofactor evidence="1 9">
        <name>a divalent metal cation</name>
        <dbReference type="ChEBI" id="CHEBI:60240"/>
    </cofactor>
</comment>
<dbReference type="InterPro" id="IPR003697">
    <property type="entry name" value="Maf-like"/>
</dbReference>
<feature type="site" description="Important for substrate specificity" evidence="9">
    <location>
        <position position="16"/>
    </location>
</feature>
<evidence type="ECO:0000256" key="4">
    <source>
        <dbReference type="ARBA" id="ARBA00022801"/>
    </source>
</evidence>
<dbReference type="EMBL" id="AP021875">
    <property type="protein sequence ID" value="BBO73337.1"/>
    <property type="molecule type" value="Genomic_DNA"/>
</dbReference>
<dbReference type="FunFam" id="3.90.950.10:FF:000005">
    <property type="entry name" value="7-methyl-GTP pyrophosphatase"/>
    <property type="match status" value="1"/>
</dbReference>
<dbReference type="PANTHER" id="PTHR43213:SF5">
    <property type="entry name" value="BIFUNCTIONAL DTTP_UTP PYROPHOSPHATASE_METHYLTRANSFERASE PROTEIN-RELATED"/>
    <property type="match status" value="1"/>
</dbReference>
<feature type="site" description="Important for substrate specificity" evidence="9">
    <location>
        <position position="74"/>
    </location>
</feature>
<evidence type="ECO:0000256" key="3">
    <source>
        <dbReference type="ARBA" id="ARBA00022490"/>
    </source>
</evidence>
<comment type="function">
    <text evidence="7">Nucleoside triphosphate pyrophosphatase that hydrolyzes 7-methyl-GTP (m(7)GTP). May have a dual role in cell division arrest and in preventing the incorporation of modified nucleotides into cellular nucleic acids.</text>
</comment>
<evidence type="ECO:0000256" key="2">
    <source>
        <dbReference type="ARBA" id="ARBA00004496"/>
    </source>
</evidence>
<dbReference type="KEGG" id="dwd:DSCW_07540"/>
<evidence type="ECO:0000256" key="8">
    <source>
        <dbReference type="ARBA" id="ARBA00060749"/>
    </source>
</evidence>
<keyword evidence="5 9" id="KW-0546">Nucleotide metabolism</keyword>
<evidence type="ECO:0000256" key="7">
    <source>
        <dbReference type="ARBA" id="ARBA00053369"/>
    </source>
</evidence>
<organism evidence="10 11">
    <name type="scientific">Desulfosarcina widdelii</name>
    <dbReference type="NCBI Taxonomy" id="947919"/>
    <lineage>
        <taxon>Bacteria</taxon>
        <taxon>Pseudomonadati</taxon>
        <taxon>Thermodesulfobacteriota</taxon>
        <taxon>Desulfobacteria</taxon>
        <taxon>Desulfobacterales</taxon>
        <taxon>Desulfosarcinaceae</taxon>
        <taxon>Desulfosarcina</taxon>
    </lineage>
</organism>
<keyword evidence="3 9" id="KW-0963">Cytoplasm</keyword>
<comment type="function">
    <text evidence="9">Nucleoside triphosphate pyrophosphatase that hydrolyzes dTTP and UTP. May have a dual role in cell division arrest and in preventing the incorporation of modified nucleotides into cellular nucleic acids.</text>
</comment>
<gene>
    <name evidence="10" type="ORF">DSCW_07540</name>
</gene>
<dbReference type="Pfam" id="PF02545">
    <property type="entry name" value="Maf"/>
    <property type="match status" value="1"/>
</dbReference>
<dbReference type="GO" id="GO:0009117">
    <property type="term" value="P:nucleotide metabolic process"/>
    <property type="evidence" value="ECO:0007669"/>
    <property type="project" value="UniProtKB-KW"/>
</dbReference>
<reference evidence="10 11" key="1">
    <citation type="submission" date="2019-11" db="EMBL/GenBank/DDBJ databases">
        <title>Comparative genomics of hydrocarbon-degrading Desulfosarcina strains.</title>
        <authorList>
            <person name="Watanabe M."/>
            <person name="Kojima H."/>
            <person name="Fukui M."/>
        </authorList>
    </citation>
    <scope>NUCLEOTIDE SEQUENCE [LARGE SCALE GENOMIC DNA]</scope>
    <source>
        <strain evidence="10 11">PP31</strain>
    </source>
</reference>
<feature type="site" description="Important for substrate specificity" evidence="9">
    <location>
        <position position="158"/>
    </location>
</feature>
<protein>
    <recommendedName>
        <fullName evidence="9">dTTP/UTP pyrophosphatase</fullName>
        <shortName evidence="9">dTTPase/UTPase</shortName>
        <ecNumber evidence="9">3.6.1.9</ecNumber>
    </recommendedName>
    <alternativeName>
        <fullName evidence="9">Nucleoside triphosphate pyrophosphatase</fullName>
    </alternativeName>
    <alternativeName>
        <fullName evidence="9">Nucleotide pyrophosphatase</fullName>
        <shortName evidence="9">Nucleotide PPase</shortName>
    </alternativeName>
</protein>
<comment type="caution">
    <text evidence="9">Lacks conserved residue(s) required for the propagation of feature annotation.</text>
</comment>
<comment type="catalytic activity">
    <reaction evidence="6">
        <text>N(7)-methyl-GTP + H2O = N(7)-methyl-GMP + diphosphate + H(+)</text>
        <dbReference type="Rhea" id="RHEA:58744"/>
        <dbReference type="ChEBI" id="CHEBI:15377"/>
        <dbReference type="ChEBI" id="CHEBI:15378"/>
        <dbReference type="ChEBI" id="CHEBI:33019"/>
        <dbReference type="ChEBI" id="CHEBI:58285"/>
        <dbReference type="ChEBI" id="CHEBI:87133"/>
    </reaction>
</comment>
<dbReference type="GO" id="GO:0036218">
    <property type="term" value="F:dTTP diphosphatase activity"/>
    <property type="evidence" value="ECO:0007669"/>
    <property type="project" value="RHEA"/>
</dbReference>
<comment type="catalytic activity">
    <reaction evidence="9">
        <text>dTTP + H2O = dTMP + diphosphate + H(+)</text>
        <dbReference type="Rhea" id="RHEA:28534"/>
        <dbReference type="ChEBI" id="CHEBI:15377"/>
        <dbReference type="ChEBI" id="CHEBI:15378"/>
        <dbReference type="ChEBI" id="CHEBI:33019"/>
        <dbReference type="ChEBI" id="CHEBI:37568"/>
        <dbReference type="ChEBI" id="CHEBI:63528"/>
        <dbReference type="EC" id="3.6.1.9"/>
    </reaction>
</comment>
<dbReference type="Proteomes" id="UP000427769">
    <property type="component" value="Chromosome"/>
</dbReference>
<dbReference type="HAMAP" id="MF_00528">
    <property type="entry name" value="Maf"/>
    <property type="match status" value="1"/>
</dbReference>
<dbReference type="InterPro" id="IPR029001">
    <property type="entry name" value="ITPase-like_fam"/>
</dbReference>
<dbReference type="EC" id="3.6.1.9" evidence="9"/>
<name>A0A5K7ZA36_9BACT</name>